<feature type="transmembrane region" description="Helical" evidence="2">
    <location>
        <begin position="161"/>
        <end position="185"/>
    </location>
</feature>
<name>A0A845E0D0_9BACI</name>
<keyword evidence="1" id="KW-0175">Coiled coil</keyword>
<sequence length="368" mass="40432">MSKKRSNFHIAQEKAESTIKKTNDKIKELGKYTSNLYTALNDIQELFDRIRNVPSQKHLEYKKLKIVRMHWKQQVEKIESDYKNAVAKNTGKGVTGFGAGVAVAALGPTAAMGIATTFGLASTGTAISALSGVAATNAALAWLGGGALAAGGGGIAAGNTFLALAGPVGWAIAGISLLGSGLLFWKTKSDQNRLENIFTLICKRDEKSYELAIVELNERISRIKDESVKLNSAIEKIESFGVDYNQMTEAQQYELGAYVNLMSASTQMLVNPILGLQPKYNKEDFSKFISEGNGKANEVLCYTHKDLIIALSNLLYKIKLDDKDKKLLWKSFKKNKKFLSSMNISKKEFDEIILDIVCEALHFSSIKR</sequence>
<feature type="transmembrane region" description="Helical" evidence="2">
    <location>
        <begin position="127"/>
        <end position="149"/>
    </location>
</feature>
<feature type="coiled-coil region" evidence="1">
    <location>
        <begin position="206"/>
        <end position="233"/>
    </location>
</feature>
<accession>A0A845E0D0</accession>
<evidence type="ECO:0000313" key="4">
    <source>
        <dbReference type="Proteomes" id="UP000460949"/>
    </source>
</evidence>
<reference evidence="3 4" key="1">
    <citation type="submission" date="2019-11" db="EMBL/GenBank/DDBJ databases">
        <title>Genome sequences of 17 halophilic strains isolated from different environments.</title>
        <authorList>
            <person name="Furrow R.E."/>
        </authorList>
    </citation>
    <scope>NUCLEOTIDE SEQUENCE [LARGE SCALE GENOMIC DNA]</scope>
    <source>
        <strain evidence="3 4">22511_23_Filter</strain>
    </source>
</reference>
<keyword evidence="2" id="KW-0812">Transmembrane</keyword>
<keyword evidence="2" id="KW-1133">Transmembrane helix</keyword>
<keyword evidence="2" id="KW-0472">Membrane</keyword>
<dbReference type="AlphaFoldDB" id="A0A845E0D0"/>
<gene>
    <name evidence="3" type="ORF">GLW04_19240</name>
</gene>
<comment type="caution">
    <text evidence="3">The sequence shown here is derived from an EMBL/GenBank/DDBJ whole genome shotgun (WGS) entry which is preliminary data.</text>
</comment>
<evidence type="ECO:0000313" key="3">
    <source>
        <dbReference type="EMBL" id="MYL22012.1"/>
    </source>
</evidence>
<organism evidence="3 4">
    <name type="scientific">Halobacillus litoralis</name>
    <dbReference type="NCBI Taxonomy" id="45668"/>
    <lineage>
        <taxon>Bacteria</taxon>
        <taxon>Bacillati</taxon>
        <taxon>Bacillota</taxon>
        <taxon>Bacilli</taxon>
        <taxon>Bacillales</taxon>
        <taxon>Bacillaceae</taxon>
        <taxon>Halobacillus</taxon>
    </lineage>
</organism>
<proteinExistence type="predicted"/>
<evidence type="ECO:0000256" key="2">
    <source>
        <dbReference type="SAM" id="Phobius"/>
    </source>
</evidence>
<dbReference type="RefSeq" id="WP_160839929.1">
    <property type="nucleotide sequence ID" value="NZ_WMET01000010.1"/>
</dbReference>
<dbReference type="EMBL" id="WMET01000010">
    <property type="protein sequence ID" value="MYL22012.1"/>
    <property type="molecule type" value="Genomic_DNA"/>
</dbReference>
<feature type="transmembrane region" description="Helical" evidence="2">
    <location>
        <begin position="97"/>
        <end position="121"/>
    </location>
</feature>
<evidence type="ECO:0000256" key="1">
    <source>
        <dbReference type="SAM" id="Coils"/>
    </source>
</evidence>
<protein>
    <submittedName>
        <fullName evidence="3">Uncharacterized protein</fullName>
    </submittedName>
</protein>
<dbReference type="Proteomes" id="UP000460949">
    <property type="component" value="Unassembled WGS sequence"/>
</dbReference>